<organism evidence="1 2">
    <name type="scientific">Belliella pelovolcani</name>
    <dbReference type="NCBI Taxonomy" id="529505"/>
    <lineage>
        <taxon>Bacteria</taxon>
        <taxon>Pseudomonadati</taxon>
        <taxon>Bacteroidota</taxon>
        <taxon>Cytophagia</taxon>
        <taxon>Cytophagales</taxon>
        <taxon>Cyclobacteriaceae</taxon>
        <taxon>Belliella</taxon>
    </lineage>
</organism>
<dbReference type="AlphaFoldDB" id="A0A1N7JM06"/>
<reference evidence="2" key="1">
    <citation type="submission" date="2017-01" db="EMBL/GenBank/DDBJ databases">
        <authorList>
            <person name="Varghese N."/>
            <person name="Submissions S."/>
        </authorList>
    </citation>
    <scope>NUCLEOTIDE SEQUENCE [LARGE SCALE GENOMIC DNA]</scope>
    <source>
        <strain evidence="2">DSM 46698</strain>
    </source>
</reference>
<sequence length="208" mass="23996">MFHNCPLCLSPSHDFEFKGEFTHCSACDLIFRAPKASFTGLGEKKHYLLHQNGPHHDGYVSFLRRAIDPIKSHLLPNLQALDFGCGPGPAIKYILQSYQISCDSYDPFFFPEGIKNEKYNLIFATECLEHFHDPQKEIVKILDLLEKGGLLSIMTDMHQGIGRFPDWYYVKDPTHVVFYSLNTMIWIADQFGIKLIFTDQKRVCVFEK</sequence>
<dbReference type="Pfam" id="PF13489">
    <property type="entry name" value="Methyltransf_23"/>
    <property type="match status" value="1"/>
</dbReference>
<evidence type="ECO:0000313" key="1">
    <source>
        <dbReference type="EMBL" id="SIS50286.1"/>
    </source>
</evidence>
<dbReference type="RefSeq" id="WP_076497547.1">
    <property type="nucleotide sequence ID" value="NZ_FTOP01000001.1"/>
</dbReference>
<gene>
    <name evidence="1" type="ORF">SAMN05421761_101128</name>
</gene>
<dbReference type="GO" id="GO:0032259">
    <property type="term" value="P:methylation"/>
    <property type="evidence" value="ECO:0007669"/>
    <property type="project" value="UniProtKB-KW"/>
</dbReference>
<accession>A0A1N7JM06</accession>
<keyword evidence="2" id="KW-1185">Reference proteome</keyword>
<keyword evidence="1" id="KW-0489">Methyltransferase</keyword>
<proteinExistence type="predicted"/>
<protein>
    <submittedName>
        <fullName evidence="1">Methyltransferase domain-containing protein</fullName>
    </submittedName>
</protein>
<dbReference type="SUPFAM" id="SSF53335">
    <property type="entry name" value="S-adenosyl-L-methionine-dependent methyltransferases"/>
    <property type="match status" value="1"/>
</dbReference>
<dbReference type="Gene3D" id="3.40.50.150">
    <property type="entry name" value="Vaccinia Virus protein VP39"/>
    <property type="match status" value="1"/>
</dbReference>
<dbReference type="InterPro" id="IPR029063">
    <property type="entry name" value="SAM-dependent_MTases_sf"/>
</dbReference>
<evidence type="ECO:0000313" key="2">
    <source>
        <dbReference type="Proteomes" id="UP000186026"/>
    </source>
</evidence>
<dbReference type="EMBL" id="FTOP01000001">
    <property type="protein sequence ID" value="SIS50286.1"/>
    <property type="molecule type" value="Genomic_DNA"/>
</dbReference>
<dbReference type="OrthoDB" id="9816564at2"/>
<keyword evidence="1" id="KW-0808">Transferase</keyword>
<dbReference type="Proteomes" id="UP000186026">
    <property type="component" value="Unassembled WGS sequence"/>
</dbReference>
<dbReference type="GO" id="GO:0008168">
    <property type="term" value="F:methyltransferase activity"/>
    <property type="evidence" value="ECO:0007669"/>
    <property type="project" value="UniProtKB-KW"/>
</dbReference>
<dbReference type="STRING" id="529505.SAMN05421761_101128"/>
<name>A0A1N7JM06_9BACT</name>